<proteinExistence type="predicted"/>
<dbReference type="Proteomes" id="UP000015105">
    <property type="component" value="Chromosome 5D"/>
</dbReference>
<evidence type="ECO:0000313" key="2">
    <source>
        <dbReference type="Proteomes" id="UP000015105"/>
    </source>
</evidence>
<dbReference type="Gramene" id="AET5Gv20716000.3">
    <property type="protein sequence ID" value="AET5Gv20716000.3"/>
    <property type="gene ID" value="AET5Gv20716000"/>
</dbReference>
<reference evidence="1" key="5">
    <citation type="journal article" date="2021" name="G3 (Bethesda)">
        <title>Aegilops tauschii genome assembly Aet v5.0 features greater sequence contiguity and improved annotation.</title>
        <authorList>
            <person name="Wang L."/>
            <person name="Zhu T."/>
            <person name="Rodriguez J.C."/>
            <person name="Deal K.R."/>
            <person name="Dubcovsky J."/>
            <person name="McGuire P.E."/>
            <person name="Lux T."/>
            <person name="Spannagl M."/>
            <person name="Mayer K.F.X."/>
            <person name="Baldrich P."/>
            <person name="Meyers B.C."/>
            <person name="Huo N."/>
            <person name="Gu Y.Q."/>
            <person name="Zhou H."/>
            <person name="Devos K.M."/>
            <person name="Bennetzen J.L."/>
            <person name="Unver T."/>
            <person name="Budak H."/>
            <person name="Gulick P.J."/>
            <person name="Galiba G."/>
            <person name="Kalapos B."/>
            <person name="Nelson D.R."/>
            <person name="Li P."/>
            <person name="You F.M."/>
            <person name="Luo M.C."/>
            <person name="Dvorak J."/>
        </authorList>
    </citation>
    <scope>NUCLEOTIDE SEQUENCE [LARGE SCALE GENOMIC DNA]</scope>
    <source>
        <strain evidence="1">cv. AL8/78</strain>
    </source>
</reference>
<reference evidence="1" key="4">
    <citation type="submission" date="2019-03" db="UniProtKB">
        <authorList>
            <consortium name="EnsemblPlants"/>
        </authorList>
    </citation>
    <scope>IDENTIFICATION</scope>
</reference>
<dbReference type="EnsemblPlants" id="AET5Gv20716000.3">
    <property type="protein sequence ID" value="AET5Gv20716000.3"/>
    <property type="gene ID" value="AET5Gv20716000"/>
</dbReference>
<reference evidence="2" key="2">
    <citation type="journal article" date="2017" name="Nat. Plants">
        <title>The Aegilops tauschii genome reveals multiple impacts of transposons.</title>
        <authorList>
            <person name="Zhao G."/>
            <person name="Zou C."/>
            <person name="Li K."/>
            <person name="Wang K."/>
            <person name="Li T."/>
            <person name="Gao L."/>
            <person name="Zhang X."/>
            <person name="Wang H."/>
            <person name="Yang Z."/>
            <person name="Liu X."/>
            <person name="Jiang W."/>
            <person name="Mao L."/>
            <person name="Kong X."/>
            <person name="Jiao Y."/>
            <person name="Jia J."/>
        </authorList>
    </citation>
    <scope>NUCLEOTIDE SEQUENCE [LARGE SCALE GENOMIC DNA]</scope>
    <source>
        <strain evidence="2">cv. AL8/78</strain>
    </source>
</reference>
<organism evidence="1 2">
    <name type="scientific">Aegilops tauschii subsp. strangulata</name>
    <name type="common">Goatgrass</name>
    <dbReference type="NCBI Taxonomy" id="200361"/>
    <lineage>
        <taxon>Eukaryota</taxon>
        <taxon>Viridiplantae</taxon>
        <taxon>Streptophyta</taxon>
        <taxon>Embryophyta</taxon>
        <taxon>Tracheophyta</taxon>
        <taxon>Spermatophyta</taxon>
        <taxon>Magnoliopsida</taxon>
        <taxon>Liliopsida</taxon>
        <taxon>Poales</taxon>
        <taxon>Poaceae</taxon>
        <taxon>BOP clade</taxon>
        <taxon>Pooideae</taxon>
        <taxon>Triticodae</taxon>
        <taxon>Triticeae</taxon>
        <taxon>Triticinae</taxon>
        <taxon>Aegilops</taxon>
    </lineage>
</organism>
<reference evidence="2" key="1">
    <citation type="journal article" date="2014" name="Science">
        <title>Ancient hybridizations among the ancestral genomes of bread wheat.</title>
        <authorList>
            <consortium name="International Wheat Genome Sequencing Consortium,"/>
            <person name="Marcussen T."/>
            <person name="Sandve S.R."/>
            <person name="Heier L."/>
            <person name="Spannagl M."/>
            <person name="Pfeifer M."/>
            <person name="Jakobsen K.S."/>
            <person name="Wulff B.B."/>
            <person name="Steuernagel B."/>
            <person name="Mayer K.F."/>
            <person name="Olsen O.A."/>
        </authorList>
    </citation>
    <scope>NUCLEOTIDE SEQUENCE [LARGE SCALE GENOMIC DNA]</scope>
    <source>
        <strain evidence="2">cv. AL8/78</strain>
    </source>
</reference>
<protein>
    <submittedName>
        <fullName evidence="1">Uncharacterized protein</fullName>
    </submittedName>
</protein>
<accession>A0A453LCS9</accession>
<dbReference type="AlphaFoldDB" id="A0A453LCS9"/>
<name>A0A453LCS9_AEGTS</name>
<keyword evidence="2" id="KW-1185">Reference proteome</keyword>
<reference evidence="1" key="3">
    <citation type="journal article" date="2017" name="Nature">
        <title>Genome sequence of the progenitor of the wheat D genome Aegilops tauschii.</title>
        <authorList>
            <person name="Luo M.C."/>
            <person name="Gu Y.Q."/>
            <person name="Puiu D."/>
            <person name="Wang H."/>
            <person name="Twardziok S.O."/>
            <person name="Deal K.R."/>
            <person name="Huo N."/>
            <person name="Zhu T."/>
            <person name="Wang L."/>
            <person name="Wang Y."/>
            <person name="McGuire P.E."/>
            <person name="Liu S."/>
            <person name="Long H."/>
            <person name="Ramasamy R.K."/>
            <person name="Rodriguez J.C."/>
            <person name="Van S.L."/>
            <person name="Yuan L."/>
            <person name="Wang Z."/>
            <person name="Xia Z."/>
            <person name="Xiao L."/>
            <person name="Anderson O.D."/>
            <person name="Ouyang S."/>
            <person name="Liang Y."/>
            <person name="Zimin A.V."/>
            <person name="Pertea G."/>
            <person name="Qi P."/>
            <person name="Bennetzen J.L."/>
            <person name="Dai X."/>
            <person name="Dawson M.W."/>
            <person name="Muller H.G."/>
            <person name="Kugler K."/>
            <person name="Rivarola-Duarte L."/>
            <person name="Spannagl M."/>
            <person name="Mayer K.F.X."/>
            <person name="Lu F.H."/>
            <person name="Bevan M.W."/>
            <person name="Leroy P."/>
            <person name="Li P."/>
            <person name="You F.M."/>
            <person name="Sun Q."/>
            <person name="Liu Z."/>
            <person name="Lyons E."/>
            <person name="Wicker T."/>
            <person name="Salzberg S.L."/>
            <person name="Devos K.M."/>
            <person name="Dvorak J."/>
        </authorList>
    </citation>
    <scope>NUCLEOTIDE SEQUENCE [LARGE SCALE GENOMIC DNA]</scope>
    <source>
        <strain evidence="1">cv. AL8/78</strain>
    </source>
</reference>
<evidence type="ECO:0000313" key="1">
    <source>
        <dbReference type="EnsemblPlants" id="AET5Gv20716000.3"/>
    </source>
</evidence>
<sequence>MDPLACTWSMLGMMERNACLHISYPSHAWCHVKPQRYIVVRVCMHHQTKHLKLTTAGSHTYGAKAKDPPYICGVCCRQTAHFKHLELLTSHF</sequence>